<proteinExistence type="predicted"/>
<dbReference type="Ensembl" id="ENSCCNT00000037020.1">
    <property type="protein sequence ID" value="ENSCCNP00000029372.1"/>
    <property type="gene ID" value="ENSCCNG00000028160.1"/>
</dbReference>
<name>A0A8C0XPY4_CASCN</name>
<protein>
    <submittedName>
        <fullName evidence="1">Uncharacterized protein</fullName>
    </submittedName>
</protein>
<evidence type="ECO:0000313" key="1">
    <source>
        <dbReference type="Ensembl" id="ENSCCNP00000029372.1"/>
    </source>
</evidence>
<accession>A0A8C0XPY4</accession>
<dbReference type="AlphaFoldDB" id="A0A8C0XPY4"/>
<reference evidence="1" key="1">
    <citation type="submission" date="2023-09" db="UniProtKB">
        <authorList>
            <consortium name="Ensembl"/>
        </authorList>
    </citation>
    <scope>IDENTIFICATION</scope>
</reference>
<sequence>QFPSSPPCILSCLNVWVVRGSGPPTCITTCGLEIFIFAYVIHPIQVANFVNAVYSLCPTSMNCWFQS</sequence>
<organism evidence="1">
    <name type="scientific">Castor canadensis</name>
    <name type="common">American beaver</name>
    <dbReference type="NCBI Taxonomy" id="51338"/>
    <lineage>
        <taxon>Eukaryota</taxon>
        <taxon>Metazoa</taxon>
        <taxon>Chordata</taxon>
        <taxon>Craniata</taxon>
        <taxon>Vertebrata</taxon>
        <taxon>Euteleostomi</taxon>
        <taxon>Mammalia</taxon>
        <taxon>Eutheria</taxon>
        <taxon>Euarchontoglires</taxon>
        <taxon>Glires</taxon>
        <taxon>Rodentia</taxon>
        <taxon>Castorimorpha</taxon>
        <taxon>Castoridae</taxon>
        <taxon>Castor</taxon>
    </lineage>
</organism>